<evidence type="ECO:0000259" key="8">
    <source>
        <dbReference type="Pfam" id="PF24101"/>
    </source>
</evidence>
<dbReference type="KEGG" id="mde:101901683"/>
<evidence type="ECO:0000259" key="7">
    <source>
        <dbReference type="Pfam" id="PF04182"/>
    </source>
</evidence>
<dbReference type="eggNOG" id="KOG4560">
    <property type="taxonomic scope" value="Eukaryota"/>
</dbReference>
<dbReference type="GO" id="GO:0005634">
    <property type="term" value="C:nucleus"/>
    <property type="evidence" value="ECO:0007669"/>
    <property type="project" value="UniProtKB-SubCell"/>
</dbReference>
<dbReference type="GO" id="GO:0003677">
    <property type="term" value="F:DNA binding"/>
    <property type="evidence" value="ECO:0007669"/>
    <property type="project" value="UniProtKB-KW"/>
</dbReference>
<dbReference type="GO" id="GO:0000127">
    <property type="term" value="C:transcription factor TFIIIC complex"/>
    <property type="evidence" value="ECO:0007669"/>
    <property type="project" value="InterPro"/>
</dbReference>
<feature type="compositionally biased region" description="Basic and acidic residues" evidence="6">
    <location>
        <begin position="1000"/>
        <end position="1013"/>
    </location>
</feature>
<organism evidence="9">
    <name type="scientific">Musca domestica</name>
    <name type="common">House fly</name>
    <dbReference type="NCBI Taxonomy" id="7370"/>
    <lineage>
        <taxon>Eukaryota</taxon>
        <taxon>Metazoa</taxon>
        <taxon>Ecdysozoa</taxon>
        <taxon>Arthropoda</taxon>
        <taxon>Hexapoda</taxon>
        <taxon>Insecta</taxon>
        <taxon>Pterygota</taxon>
        <taxon>Neoptera</taxon>
        <taxon>Endopterygota</taxon>
        <taxon>Diptera</taxon>
        <taxon>Brachycera</taxon>
        <taxon>Muscomorpha</taxon>
        <taxon>Muscoidea</taxon>
        <taxon>Muscidae</taxon>
        <taxon>Musca</taxon>
    </lineage>
</organism>
<evidence type="ECO:0000313" key="9">
    <source>
        <dbReference type="EnsemblMetazoa" id="MDOA004862-PA"/>
    </source>
</evidence>
<evidence type="ECO:0000256" key="4">
    <source>
        <dbReference type="ARBA" id="ARBA00023163"/>
    </source>
</evidence>
<keyword evidence="4" id="KW-0804">Transcription</keyword>
<dbReference type="OrthoDB" id="68020at2759"/>
<dbReference type="InterPro" id="IPR007309">
    <property type="entry name" value="TFIIIC_Bblock-bd"/>
</dbReference>
<dbReference type="InterPro" id="IPR044210">
    <property type="entry name" value="Tfc3-like"/>
</dbReference>
<feature type="region of interest" description="Disordered" evidence="6">
    <location>
        <begin position="984"/>
        <end position="1013"/>
    </location>
</feature>
<comment type="subcellular location">
    <subcellularLocation>
        <location evidence="1">Nucleus</location>
    </subcellularLocation>
</comment>
<proteinExistence type="predicted"/>
<dbReference type="InterPro" id="IPR056467">
    <property type="entry name" value="eWH_GTF3C1"/>
</dbReference>
<protein>
    <submittedName>
        <fullName evidence="9">Uncharacterized protein</fullName>
    </submittedName>
</protein>
<dbReference type="STRING" id="7370.A0A1I8MH91"/>
<dbReference type="PANTHER" id="PTHR15180">
    <property type="entry name" value="GENERAL TRANSCRIPTION FACTOR 3C POLYPEPTIDE 1"/>
    <property type="match status" value="1"/>
</dbReference>
<accession>A0A1I8MH91</accession>
<evidence type="ECO:0000256" key="2">
    <source>
        <dbReference type="ARBA" id="ARBA00022553"/>
    </source>
</evidence>
<keyword evidence="3" id="KW-0238">DNA-binding</keyword>
<feature type="domain" description="B-block binding subunit of TFIIIC" evidence="7">
    <location>
        <begin position="173"/>
        <end position="247"/>
    </location>
</feature>
<evidence type="ECO:0000256" key="5">
    <source>
        <dbReference type="ARBA" id="ARBA00023242"/>
    </source>
</evidence>
<name>A0A1I8MH91_MUSDO</name>
<sequence length="1963" mass="228917">MDPTLSRGSFQRIVLDEIALEGLEGVTLESLWVYLGKSMGLPLPLPAKVLQQVWAFILRVHNHLQFYELPVERETVKLFDRYQLVDPDLGVPITPDICPAIRYKCIPISDGENVGSCEYYKERKLIPYDVIKDLSLEDVHARWGKKLVIVASQELRYNALTPENVPRPKELTPIQYCIWEAIGRARFNGETTSGTWSLTHFCKDSTIVFYIKNKLLRHGVVVNQLFNEKRGDRLSVTTLLTLPRFYNTNRSRLINMVEKLFLILKEKKDYTMPLVDVRTIFPSFERQKSLKKAMLTHLFRQIFETRSVPYLEIHPNAKSKGGPTGRTVTMVRLRYPEKSIDDLFENMENENDKNNENDEDFHNEKHSYIDMPLREEFYQCVAKYGTRGCSQTEIYRHMAIHHLTLRQMVKQMVNDGLIKSYCLDVGRQRVNMFVAVEHSDSVTKKVKDSMEVLQNLQCDEEPNIPQEDVQFTDIPQITSRIKPFEYKLNTNTVRENHSQRLVSRKAFAVKMVNEKCIISVLLLRKLLKIHEKEKGLKDEICQKSIRRMLLHMSESNIVRVYEIILQCEEHIRIYRYVTHPKIDMDHQVIKNEILKLKNSFYLILEEKRMRMLSSLRFQNKKLKLSSKKSKINETKLPRNVLVPLKVHKPPKFLISRYLHEFLFYIVVELNEQQSPFQINKELLEHWQISEPSLRIPEYLEQLKNEGINVKPFTRDISWRTFIQPLPRYSDKPAGWVYFVDAVDRMPLSIFNKIFHIDKGADERLTSYLNHPVKQHYLMRQLPSDLQYKIARVQLQRVYISVLKLLNHMGLIQVGERLNAKDPLVMWIFLNRKARALDTTNTEPSYIRINADREYHPITFDLRSFDDIHHYWTTLQRICVYTKLGFRSRNPGRSERIKELSFLNPVDYDEAPQHDVGYQPGDGLGAAGLSTQLFAHTFRNWSWSVQSNKKITVRNLRTGRTAGTGLVRSSNKILRVKTSKTRQQIATIKRAKAQSSTSSSKSDKNLKKTAPRDAIDRDALKNMRTLRVSWSKAEDEVLMIAKATSVYVAAPIPSLGLLAMGKVCRDIIRHSLGIYNKTTQACCRRMQFIIRQKRHIPQVPSWLHVLQTDEVIQKKYGENFLQKLKKAYPVRSEFIDALLIHFTLIMCHLYKVVNNTQDSAGNSRFLLPDSIQEFHKRFLERMPTQTDEDIILYRNPEDIDDLHVMIVMNVLHAALCAYRDKTLYNLQAFEIYKNFSEEILKTAFCKARSESLAVAIKRQNISMFSNQIGGPAYVLSSKYRLKLLFLRVPYGVYDAAYEFYERALQCFFGCGVDAGASGSSSAKNYLELKSPTLGQFFFIGEGLSRQLLSIDIKLPVNILTVDAEQSHSVNPADRILDHYQSIFNNAPEQEYTKAMENESSGKQIRVKFHPANLSYKINYTPFDLISKLPSRYLHFFCALDYMDKEIEINFSKLQREDEDGHMEIACPFKCVFNSVDYLSEINRIVREKKSVLNSLTEMAPQKLLNLATSGLSMKVYTSNLLTLIRMLESYWYEKEMQYERKDLGKNTSALKTTNTIDWSELCNEILQFNVNLDDDYDKADEYEPTLNKDERVIRAQDVFVVNLPTIQIKANPKIIEDPDTIDYNGDMKIPKRIVFTEQQREAILKKILDEAYWKYNDKTLNCVKARMIESNFSDMEQKHLEEIHNFIEKHKLGVSILDLLKEFPYEQFLLKALKFLESEYLIKRVGIANFMYVHKDYVRSWVVHTFNLKRLERENLGTSTVALKRTYDQMNAGEQVEEDTAETQAKRKQSDNNTDEEANANTESKPTSTKRVSKPVNRYTPMKVESNMSINNTKEREVIVLKPVPWIRLNGSINRRVLDRWMGSILSECIARNGCSVMDICIRFSHMFPTDIMFLLEVLRDIGCLYLKQIQQQEIDIFSQYENIKESSVPFVFDPESTFIHTHGDACLRYSWFIGKKKYSVEFI</sequence>
<evidence type="ECO:0000256" key="3">
    <source>
        <dbReference type="ARBA" id="ARBA00023125"/>
    </source>
</evidence>
<feature type="domain" description="GTF3C1 extended winged-helix" evidence="8">
    <location>
        <begin position="498"/>
        <end position="595"/>
    </location>
</feature>
<evidence type="ECO:0000256" key="1">
    <source>
        <dbReference type="ARBA" id="ARBA00004123"/>
    </source>
</evidence>
<evidence type="ECO:0000256" key="6">
    <source>
        <dbReference type="SAM" id="MobiDB-lite"/>
    </source>
</evidence>
<keyword evidence="5" id="KW-0539">Nucleus</keyword>
<dbReference type="GO" id="GO:0042791">
    <property type="term" value="P:5S class rRNA transcription by RNA polymerase III"/>
    <property type="evidence" value="ECO:0007669"/>
    <property type="project" value="TreeGrafter"/>
</dbReference>
<dbReference type="PANTHER" id="PTHR15180:SF1">
    <property type="entry name" value="GENERAL TRANSCRIPTION FACTOR 3C POLYPEPTIDE 1"/>
    <property type="match status" value="1"/>
</dbReference>
<dbReference type="GO" id="GO:0006384">
    <property type="term" value="P:transcription initiation at RNA polymerase III promoter"/>
    <property type="evidence" value="ECO:0007669"/>
    <property type="project" value="InterPro"/>
</dbReference>
<dbReference type="VEuPathDB" id="VectorBase:MDOMA2_012560"/>
<dbReference type="RefSeq" id="XP_005179954.2">
    <property type="nucleotide sequence ID" value="XM_005179897.4"/>
</dbReference>
<reference evidence="9" key="1">
    <citation type="submission" date="2020-05" db="UniProtKB">
        <authorList>
            <consortium name="EnsemblMetazoa"/>
        </authorList>
    </citation>
    <scope>IDENTIFICATION</scope>
    <source>
        <strain evidence="9">Aabys</strain>
    </source>
</reference>
<dbReference type="EnsemblMetazoa" id="MDOA004862-RA">
    <property type="protein sequence ID" value="MDOA004862-PA"/>
    <property type="gene ID" value="MDOA004862"/>
</dbReference>
<dbReference type="VEuPathDB" id="VectorBase:MDOA004862"/>
<gene>
    <name evidence="9" type="primary">101901683</name>
</gene>
<feature type="region of interest" description="Disordered" evidence="6">
    <location>
        <begin position="1772"/>
        <end position="1817"/>
    </location>
</feature>
<keyword evidence="2" id="KW-0597">Phosphoprotein</keyword>
<dbReference type="Pfam" id="PF24101">
    <property type="entry name" value="WHD_GTF3C1"/>
    <property type="match status" value="1"/>
</dbReference>
<dbReference type="Pfam" id="PF04182">
    <property type="entry name" value="B-block_TFIIIC"/>
    <property type="match status" value="1"/>
</dbReference>